<dbReference type="EMBL" id="JAUKUA010000007">
    <property type="protein sequence ID" value="KAK0704697.1"/>
    <property type="molecule type" value="Genomic_DNA"/>
</dbReference>
<feature type="compositionally biased region" description="Basic residues" evidence="1">
    <location>
        <begin position="19"/>
        <end position="28"/>
    </location>
</feature>
<dbReference type="AlphaFoldDB" id="A0AA39ZW97"/>
<feature type="region of interest" description="Disordered" evidence="1">
    <location>
        <begin position="1"/>
        <end position="28"/>
    </location>
</feature>
<evidence type="ECO:0000313" key="3">
    <source>
        <dbReference type="Proteomes" id="UP001172102"/>
    </source>
</evidence>
<evidence type="ECO:0000313" key="2">
    <source>
        <dbReference type="EMBL" id="KAK0704697.1"/>
    </source>
</evidence>
<reference evidence="2" key="1">
    <citation type="submission" date="2023-06" db="EMBL/GenBank/DDBJ databases">
        <title>Genome-scale phylogeny and comparative genomics of the fungal order Sordariales.</title>
        <authorList>
            <consortium name="Lawrence Berkeley National Laboratory"/>
            <person name="Hensen N."/>
            <person name="Bonometti L."/>
            <person name="Westerberg I."/>
            <person name="Brannstrom I.O."/>
            <person name="Guillou S."/>
            <person name="Cros-Aarteil S."/>
            <person name="Calhoun S."/>
            <person name="Haridas S."/>
            <person name="Kuo A."/>
            <person name="Mondo S."/>
            <person name="Pangilinan J."/>
            <person name="Riley R."/>
            <person name="Labutti K."/>
            <person name="Andreopoulos B."/>
            <person name="Lipzen A."/>
            <person name="Chen C."/>
            <person name="Yanf M."/>
            <person name="Daum C."/>
            <person name="Ng V."/>
            <person name="Clum A."/>
            <person name="Steindorff A."/>
            <person name="Ohm R."/>
            <person name="Martin F."/>
            <person name="Silar P."/>
            <person name="Natvig D."/>
            <person name="Lalanne C."/>
            <person name="Gautier V."/>
            <person name="Ament-Velasquez S.L."/>
            <person name="Kruys A."/>
            <person name="Hutchinson M.I."/>
            <person name="Powell A.J."/>
            <person name="Barry K."/>
            <person name="Miller A.N."/>
            <person name="Grigoriev I.V."/>
            <person name="Debuchy R."/>
            <person name="Gladieux P."/>
            <person name="Thoren M.H."/>
            <person name="Johannesson H."/>
        </authorList>
    </citation>
    <scope>NUCLEOTIDE SEQUENCE</scope>
    <source>
        <strain evidence="2">SMH4607-1</strain>
    </source>
</reference>
<name>A0AA39ZW97_9PEZI</name>
<comment type="caution">
    <text evidence="2">The sequence shown here is derived from an EMBL/GenBank/DDBJ whole genome shotgun (WGS) entry which is preliminary data.</text>
</comment>
<gene>
    <name evidence="2" type="ORF">B0H67DRAFT_356552</name>
</gene>
<dbReference type="Proteomes" id="UP001172102">
    <property type="component" value="Unassembled WGS sequence"/>
</dbReference>
<organism evidence="2 3">
    <name type="scientific">Lasiosphaeris hirsuta</name>
    <dbReference type="NCBI Taxonomy" id="260670"/>
    <lineage>
        <taxon>Eukaryota</taxon>
        <taxon>Fungi</taxon>
        <taxon>Dikarya</taxon>
        <taxon>Ascomycota</taxon>
        <taxon>Pezizomycotina</taxon>
        <taxon>Sordariomycetes</taxon>
        <taxon>Sordariomycetidae</taxon>
        <taxon>Sordariales</taxon>
        <taxon>Lasiosphaeriaceae</taxon>
        <taxon>Lasiosphaeris</taxon>
    </lineage>
</organism>
<sequence length="233" mass="25536">MHRDEVQGRPGLQDCLGGKQKRGRGRGRRGDRYVSFLISGGTLKTCMICWRFSTDGETRQKSLSHTPRRTRKTPRSLPLRNQGPIRSGVGLLQGAMAPGSTISRSRAGDWTLILTCLGRFCFEVSGVSCTSVPPPSTISDAGIVTGRAIRGTIGSAANEGTKMAAGSHGTCAGVFQREPWKPRLGWYRGLDNKSAEWPTLGHWDIRYEERKRAGRHALVMIQSSDEKRTPLAS</sequence>
<protein>
    <submittedName>
        <fullName evidence="2">Uncharacterized protein</fullName>
    </submittedName>
</protein>
<accession>A0AA39ZW97</accession>
<feature type="region of interest" description="Disordered" evidence="1">
    <location>
        <begin position="59"/>
        <end position="84"/>
    </location>
</feature>
<proteinExistence type="predicted"/>
<evidence type="ECO:0000256" key="1">
    <source>
        <dbReference type="SAM" id="MobiDB-lite"/>
    </source>
</evidence>
<keyword evidence="3" id="KW-1185">Reference proteome</keyword>